<dbReference type="GO" id="GO:0043565">
    <property type="term" value="F:sequence-specific DNA binding"/>
    <property type="evidence" value="ECO:0007669"/>
    <property type="project" value="InterPro"/>
</dbReference>
<organism evidence="4 5">
    <name type="scientific">Lentzea flaviverrucosa</name>
    <dbReference type="NCBI Taxonomy" id="200379"/>
    <lineage>
        <taxon>Bacteria</taxon>
        <taxon>Bacillati</taxon>
        <taxon>Actinomycetota</taxon>
        <taxon>Actinomycetes</taxon>
        <taxon>Pseudonocardiales</taxon>
        <taxon>Pseudonocardiaceae</taxon>
        <taxon>Lentzea</taxon>
    </lineage>
</organism>
<dbReference type="SUPFAM" id="SSF46689">
    <property type="entry name" value="Homeodomain-like"/>
    <property type="match status" value="1"/>
</dbReference>
<name>A0A1H9BDM4_9PSEU</name>
<dbReference type="Proteomes" id="UP000199028">
    <property type="component" value="Unassembled WGS sequence"/>
</dbReference>
<evidence type="ECO:0000313" key="4">
    <source>
        <dbReference type="EMBL" id="SEP86811.1"/>
    </source>
</evidence>
<dbReference type="PANTHER" id="PTHR47893:SF1">
    <property type="entry name" value="REGULATORY PROTEIN PCHR"/>
    <property type="match status" value="1"/>
</dbReference>
<dbReference type="Pfam" id="PF12833">
    <property type="entry name" value="HTH_18"/>
    <property type="match status" value="1"/>
</dbReference>
<dbReference type="AlphaFoldDB" id="A0A1H9BDM4"/>
<protein>
    <submittedName>
        <fullName evidence="4">Helix-turn-helix domain-containing protein</fullName>
    </submittedName>
</protein>
<evidence type="ECO:0000256" key="1">
    <source>
        <dbReference type="ARBA" id="ARBA00023015"/>
    </source>
</evidence>
<dbReference type="GO" id="GO:0003700">
    <property type="term" value="F:DNA-binding transcription factor activity"/>
    <property type="evidence" value="ECO:0007669"/>
    <property type="project" value="InterPro"/>
</dbReference>
<keyword evidence="2" id="KW-0804">Transcription</keyword>
<evidence type="ECO:0000313" key="5">
    <source>
        <dbReference type="Proteomes" id="UP000199028"/>
    </source>
</evidence>
<dbReference type="Gene3D" id="1.10.10.60">
    <property type="entry name" value="Homeodomain-like"/>
    <property type="match status" value="1"/>
</dbReference>
<dbReference type="InterPro" id="IPR053142">
    <property type="entry name" value="PchR_regulatory_protein"/>
</dbReference>
<evidence type="ECO:0000256" key="2">
    <source>
        <dbReference type="ARBA" id="ARBA00023163"/>
    </source>
</evidence>
<accession>A0A1H9BDM4</accession>
<evidence type="ECO:0000259" key="3">
    <source>
        <dbReference type="PROSITE" id="PS01124"/>
    </source>
</evidence>
<dbReference type="EMBL" id="FOFT01000001">
    <property type="protein sequence ID" value="SEP86811.1"/>
    <property type="molecule type" value="Genomic_DNA"/>
</dbReference>
<dbReference type="InterPro" id="IPR009057">
    <property type="entry name" value="Homeodomain-like_sf"/>
</dbReference>
<gene>
    <name evidence="4" type="ORF">SAMN05216195_101446</name>
</gene>
<dbReference type="PANTHER" id="PTHR47893">
    <property type="entry name" value="REGULATORY PROTEIN PCHR"/>
    <property type="match status" value="1"/>
</dbReference>
<feature type="domain" description="HTH araC/xylS-type" evidence="3">
    <location>
        <begin position="1"/>
        <end position="47"/>
    </location>
</feature>
<dbReference type="PROSITE" id="PS01124">
    <property type="entry name" value="HTH_ARAC_FAMILY_2"/>
    <property type="match status" value="1"/>
</dbReference>
<proteinExistence type="predicted"/>
<dbReference type="InterPro" id="IPR018060">
    <property type="entry name" value="HTH_AraC"/>
</dbReference>
<reference evidence="5" key="1">
    <citation type="submission" date="2016-10" db="EMBL/GenBank/DDBJ databases">
        <authorList>
            <person name="Varghese N."/>
            <person name="Submissions S."/>
        </authorList>
    </citation>
    <scope>NUCLEOTIDE SEQUENCE [LARGE SCALE GENOMIC DNA]</scope>
    <source>
        <strain evidence="5">CGMCC 4.578</strain>
    </source>
</reference>
<keyword evidence="5" id="KW-1185">Reference proteome</keyword>
<sequence>MHRDLTAAAPGLTVTDAAASWGFVHLGRFAGTYRRRFGESPSETLSRSSRHR</sequence>
<keyword evidence="1" id="KW-0805">Transcription regulation</keyword>